<dbReference type="GO" id="GO:0016788">
    <property type="term" value="F:hydrolase activity, acting on ester bonds"/>
    <property type="evidence" value="ECO:0007669"/>
    <property type="project" value="InterPro"/>
</dbReference>
<dbReference type="PANTHER" id="PTHR31956:SF8">
    <property type="entry name" value="ACID PHOSPHATASE PHOA (AFU_ORTHOLOGUE AFUA_1G03570)"/>
    <property type="match status" value="1"/>
</dbReference>
<reference evidence="3" key="1">
    <citation type="submission" date="2020-12" db="EMBL/GenBank/DDBJ databases">
        <title>Metabolic potential, ecology and presence of endohyphal bacteria is reflected in genomic diversity of Mucoromycotina.</title>
        <authorList>
            <person name="Muszewska A."/>
            <person name="Okrasinska A."/>
            <person name="Steczkiewicz K."/>
            <person name="Drgas O."/>
            <person name="Orlowska M."/>
            <person name="Perlinska-Lenart U."/>
            <person name="Aleksandrzak-Piekarczyk T."/>
            <person name="Szatraj K."/>
            <person name="Zielenkiewicz U."/>
            <person name="Pilsyk S."/>
            <person name="Malc E."/>
            <person name="Mieczkowski P."/>
            <person name="Kruszewska J.S."/>
            <person name="Biernat P."/>
            <person name="Pawlowska J."/>
        </authorList>
    </citation>
    <scope>NUCLEOTIDE SEQUENCE</scope>
    <source>
        <strain evidence="3">WA0000017839</strain>
    </source>
</reference>
<keyword evidence="2" id="KW-0732">Signal</keyword>
<accession>A0A8H7QTI6</accession>
<dbReference type="OrthoDB" id="5135119at2759"/>
<sequence>MHISFASILTVAALVGLASAKKHDDHGHKEHKPKVPKGKAFDHILQIWFENTNFNDANSTPGFSKLLKKGILLDNFNAITHPSEPNYVAAGGGSNFGIDDDDYYNIPAHVPSIFDLIENKGLTWKCYQEDIPSVGYTGDKAGDYVRKHNPAISFDAVGLNATRLKNIVGHDQFVKDIHNDKLPNWMFYTPNMKNDAHDTNISYAGNWLDNFYKKTLDHPNLLKKTLVMITFDENASFPQRNRVWTLLFGDIPKKLRGTIDHTFYTHFSTLSTVEHNWDLGNLGQQDVNKTVSNVFKHTAKALKYKNVHIADKDVPWSNNTITGLMTGKSYNDTQKAI</sequence>
<evidence type="ECO:0000313" key="3">
    <source>
        <dbReference type="EMBL" id="KAG2198132.1"/>
    </source>
</evidence>
<keyword evidence="4" id="KW-1185">Reference proteome</keyword>
<feature type="signal peptide" evidence="2">
    <location>
        <begin position="1"/>
        <end position="20"/>
    </location>
</feature>
<dbReference type="Proteomes" id="UP000603453">
    <property type="component" value="Unassembled WGS sequence"/>
</dbReference>
<dbReference type="InterPro" id="IPR007312">
    <property type="entry name" value="Phosphoesterase"/>
</dbReference>
<dbReference type="InterPro" id="IPR017850">
    <property type="entry name" value="Alkaline_phosphatase_core_sf"/>
</dbReference>
<gene>
    <name evidence="3" type="ORF">INT47_001530</name>
</gene>
<evidence type="ECO:0000256" key="2">
    <source>
        <dbReference type="SAM" id="SignalP"/>
    </source>
</evidence>
<evidence type="ECO:0000313" key="4">
    <source>
        <dbReference type="Proteomes" id="UP000603453"/>
    </source>
</evidence>
<protein>
    <recommendedName>
        <fullName evidence="5">Acid phosphatase</fullName>
    </recommendedName>
</protein>
<evidence type="ECO:0008006" key="5">
    <source>
        <dbReference type="Google" id="ProtNLM"/>
    </source>
</evidence>
<dbReference type="AlphaFoldDB" id="A0A8H7QTI6"/>
<organism evidence="3 4">
    <name type="scientific">Mucor saturninus</name>
    <dbReference type="NCBI Taxonomy" id="64648"/>
    <lineage>
        <taxon>Eukaryota</taxon>
        <taxon>Fungi</taxon>
        <taxon>Fungi incertae sedis</taxon>
        <taxon>Mucoromycota</taxon>
        <taxon>Mucoromycotina</taxon>
        <taxon>Mucoromycetes</taxon>
        <taxon>Mucorales</taxon>
        <taxon>Mucorineae</taxon>
        <taxon>Mucoraceae</taxon>
        <taxon>Mucor</taxon>
    </lineage>
</organism>
<evidence type="ECO:0000256" key="1">
    <source>
        <dbReference type="ARBA" id="ARBA00022801"/>
    </source>
</evidence>
<feature type="chain" id="PRO_5034535280" description="Acid phosphatase" evidence="2">
    <location>
        <begin position="21"/>
        <end position="337"/>
    </location>
</feature>
<dbReference type="EMBL" id="JAEPRD010000116">
    <property type="protein sequence ID" value="KAG2198132.1"/>
    <property type="molecule type" value="Genomic_DNA"/>
</dbReference>
<comment type="caution">
    <text evidence="3">The sequence shown here is derived from an EMBL/GenBank/DDBJ whole genome shotgun (WGS) entry which is preliminary data.</text>
</comment>
<dbReference type="PANTHER" id="PTHR31956">
    <property type="entry name" value="NON-SPECIFIC PHOSPHOLIPASE C4-RELATED"/>
    <property type="match status" value="1"/>
</dbReference>
<proteinExistence type="predicted"/>
<keyword evidence="1" id="KW-0378">Hydrolase</keyword>
<dbReference type="Gene3D" id="3.40.720.10">
    <property type="entry name" value="Alkaline Phosphatase, subunit A"/>
    <property type="match status" value="1"/>
</dbReference>
<dbReference type="Pfam" id="PF04185">
    <property type="entry name" value="Phosphoesterase"/>
    <property type="match status" value="1"/>
</dbReference>
<dbReference type="GO" id="GO:0009395">
    <property type="term" value="P:phospholipid catabolic process"/>
    <property type="evidence" value="ECO:0007669"/>
    <property type="project" value="TreeGrafter"/>
</dbReference>
<name>A0A8H7QTI6_9FUNG</name>